<evidence type="ECO:0000313" key="2">
    <source>
        <dbReference type="Proteomes" id="UP001454036"/>
    </source>
</evidence>
<gene>
    <name evidence="1" type="ORF">LIER_12910</name>
</gene>
<comment type="caution">
    <text evidence="1">The sequence shown here is derived from an EMBL/GenBank/DDBJ whole genome shotgun (WGS) entry which is preliminary data.</text>
</comment>
<evidence type="ECO:0008006" key="3">
    <source>
        <dbReference type="Google" id="ProtNLM"/>
    </source>
</evidence>
<name>A0AAV3PYP2_LITER</name>
<organism evidence="1 2">
    <name type="scientific">Lithospermum erythrorhizon</name>
    <name type="common">Purple gromwell</name>
    <name type="synonym">Lithospermum officinale var. erythrorhizon</name>
    <dbReference type="NCBI Taxonomy" id="34254"/>
    <lineage>
        <taxon>Eukaryota</taxon>
        <taxon>Viridiplantae</taxon>
        <taxon>Streptophyta</taxon>
        <taxon>Embryophyta</taxon>
        <taxon>Tracheophyta</taxon>
        <taxon>Spermatophyta</taxon>
        <taxon>Magnoliopsida</taxon>
        <taxon>eudicotyledons</taxon>
        <taxon>Gunneridae</taxon>
        <taxon>Pentapetalae</taxon>
        <taxon>asterids</taxon>
        <taxon>lamiids</taxon>
        <taxon>Boraginales</taxon>
        <taxon>Boraginaceae</taxon>
        <taxon>Boraginoideae</taxon>
        <taxon>Lithospermeae</taxon>
        <taxon>Lithospermum</taxon>
    </lineage>
</organism>
<dbReference type="EMBL" id="BAABME010002542">
    <property type="protein sequence ID" value="GAA0155097.1"/>
    <property type="molecule type" value="Genomic_DNA"/>
</dbReference>
<keyword evidence="2" id="KW-1185">Reference proteome</keyword>
<proteinExistence type="predicted"/>
<sequence length="244" mass="29305">MSSFSYMRAFRSDLKSCILHQSLSNFIEWSRRLRKVIIHEHIEYVLLNDPPKVPKDSDPDEDKLQYDEYMIHSLEVKSLMLHSIKYHLKVKYYDLRTDLIYAQLRLFMERLKGHRNKMFHDLIKMKGGLDLGDKRCLYLKEMQAQEYLFFDTDIPGMFDEQLKAKVIELLEPKHPEKENRSIEPYFCKYHRVLSHPKEKCFIFKEKVMDLARQGEILLEEDQVFANHITLTIIRPTEFKIPDGF</sequence>
<reference evidence="1 2" key="1">
    <citation type="submission" date="2024-01" db="EMBL/GenBank/DDBJ databases">
        <title>The complete chloroplast genome sequence of Lithospermum erythrorhizon: insights into the phylogenetic relationship among Boraginaceae species and the maternal lineages of purple gromwells.</title>
        <authorList>
            <person name="Okada T."/>
            <person name="Watanabe K."/>
        </authorList>
    </citation>
    <scope>NUCLEOTIDE SEQUENCE [LARGE SCALE GENOMIC DNA]</scope>
</reference>
<accession>A0AAV3PYP2</accession>
<evidence type="ECO:0000313" key="1">
    <source>
        <dbReference type="EMBL" id="GAA0155097.1"/>
    </source>
</evidence>
<dbReference type="Proteomes" id="UP001454036">
    <property type="component" value="Unassembled WGS sequence"/>
</dbReference>
<dbReference type="PANTHER" id="PTHR33437:SF2">
    <property type="entry name" value="OS06G0361200 PROTEIN"/>
    <property type="match status" value="1"/>
</dbReference>
<protein>
    <recommendedName>
        <fullName evidence="3">Retrotransposon gag protein</fullName>
    </recommendedName>
</protein>
<dbReference type="AlphaFoldDB" id="A0AAV3PYP2"/>
<dbReference type="PANTHER" id="PTHR33437">
    <property type="entry name" value="OS06G0361200 PROTEIN"/>
    <property type="match status" value="1"/>
</dbReference>